<dbReference type="PANTHER" id="PTHR43674:SF15">
    <property type="entry name" value="FORMAMIDASE"/>
    <property type="match status" value="1"/>
</dbReference>
<protein>
    <submittedName>
        <fullName evidence="3">Nitrilase-related carbon-nitrogen hydrolase</fullName>
    </submittedName>
</protein>
<dbReference type="InterPro" id="IPR050345">
    <property type="entry name" value="Aliph_Amidase/BUP"/>
</dbReference>
<feature type="domain" description="CN hydrolase" evidence="2">
    <location>
        <begin position="10"/>
        <end position="298"/>
    </location>
</feature>
<evidence type="ECO:0000256" key="1">
    <source>
        <dbReference type="ARBA" id="ARBA00022801"/>
    </source>
</evidence>
<name>A0ABV3SM40_9HYPH</name>
<sequence>MSDLYTVVMMQTNRVGIEKREQIREANLNRCLELFGYGARRLAFRGYAPLKLVVFPEVFLQGWNDNAAPYDTIFAKVARDMAITVPGPEIEALAERAREFKTYIAGNVHEVMPDFSEDIAFNCGFIIDPQGEVIYKRHKYCPYLPYRGRDDVSPHDVWDRYLEFMDGKFGRKKGDVLSCMFPVVETDIGKLGYLICNEAFYSEHSRAMALQGCEVLIRSSGMAEPDGSPPQDLWEVTNRAHAAFNTMWVVACAPGHLHVPGNPMNAYPGNSMVVDFHGAITQRIPYPGESVTAAQINIEALRRRRMDPRQNWLTQIRSEAFRTMYDKPIYPINMYNDTLPGDQADRSDAQPIRRFVEDGIFIAPAGPRAG</sequence>
<dbReference type="InterPro" id="IPR003010">
    <property type="entry name" value="C-N_Hydrolase"/>
</dbReference>
<dbReference type="InterPro" id="IPR036526">
    <property type="entry name" value="C-N_Hydrolase_sf"/>
</dbReference>
<dbReference type="GO" id="GO:0016787">
    <property type="term" value="F:hydrolase activity"/>
    <property type="evidence" value="ECO:0007669"/>
    <property type="project" value="UniProtKB-KW"/>
</dbReference>
<reference evidence="3 4" key="1">
    <citation type="submission" date="2024-05" db="EMBL/GenBank/DDBJ databases">
        <authorList>
            <person name="Jiang F."/>
        </authorList>
    </citation>
    <scope>NUCLEOTIDE SEQUENCE [LARGE SCALE GENOMIC DNA]</scope>
    <source>
        <strain evidence="3 4">LZ166</strain>
    </source>
</reference>
<dbReference type="PROSITE" id="PS50263">
    <property type="entry name" value="CN_HYDROLASE"/>
    <property type="match status" value="1"/>
</dbReference>
<dbReference type="SUPFAM" id="SSF56317">
    <property type="entry name" value="Carbon-nitrogen hydrolase"/>
    <property type="match status" value="1"/>
</dbReference>
<dbReference type="Proteomes" id="UP001556692">
    <property type="component" value="Unassembled WGS sequence"/>
</dbReference>
<evidence type="ECO:0000313" key="4">
    <source>
        <dbReference type="Proteomes" id="UP001556692"/>
    </source>
</evidence>
<dbReference type="Pfam" id="PF00795">
    <property type="entry name" value="CN_hydrolase"/>
    <property type="match status" value="1"/>
</dbReference>
<dbReference type="RefSeq" id="WP_367955714.1">
    <property type="nucleotide sequence ID" value="NZ_JBDPGJ010000004.1"/>
</dbReference>
<gene>
    <name evidence="3" type="ORF">ABGN05_19495</name>
</gene>
<dbReference type="PANTHER" id="PTHR43674">
    <property type="entry name" value="NITRILASE C965.09-RELATED"/>
    <property type="match status" value="1"/>
</dbReference>
<comment type="caution">
    <text evidence="3">The sequence shown here is derived from an EMBL/GenBank/DDBJ whole genome shotgun (WGS) entry which is preliminary data.</text>
</comment>
<keyword evidence="1 3" id="KW-0378">Hydrolase</keyword>
<organism evidence="3 4">
    <name type="scientific">Aquibium pacificus</name>
    <dbReference type="NCBI Taxonomy" id="3153579"/>
    <lineage>
        <taxon>Bacteria</taxon>
        <taxon>Pseudomonadati</taxon>
        <taxon>Pseudomonadota</taxon>
        <taxon>Alphaproteobacteria</taxon>
        <taxon>Hyphomicrobiales</taxon>
        <taxon>Phyllobacteriaceae</taxon>
        <taxon>Aquibium</taxon>
    </lineage>
</organism>
<accession>A0ABV3SM40</accession>
<dbReference type="EMBL" id="JBDPGJ010000004">
    <property type="protein sequence ID" value="MEX0407850.1"/>
    <property type="molecule type" value="Genomic_DNA"/>
</dbReference>
<keyword evidence="4" id="KW-1185">Reference proteome</keyword>
<evidence type="ECO:0000313" key="3">
    <source>
        <dbReference type="EMBL" id="MEX0407850.1"/>
    </source>
</evidence>
<proteinExistence type="predicted"/>
<evidence type="ECO:0000259" key="2">
    <source>
        <dbReference type="PROSITE" id="PS50263"/>
    </source>
</evidence>
<dbReference type="Gene3D" id="3.60.110.10">
    <property type="entry name" value="Carbon-nitrogen hydrolase"/>
    <property type="match status" value="1"/>
</dbReference>